<evidence type="ECO:0000313" key="2">
    <source>
        <dbReference type="Proteomes" id="UP001235303"/>
    </source>
</evidence>
<sequence length="215" mass="24967">MDQRQQQEQLQFNLQITDDTWERLLCALERLEQVTEGQQSPHAVATRLDRHKDKGNIQESVHEVELEVQLQIQAFKYVVSPVRGEAVPWLVKDFAGWMAGRKRLPLGPTDDYAIPVLQCIIGEKFTLPTLTELPSTPTSEHDIRETVEQVGKDLHETDKIQDSFSTNQSQEASQHLHERGGFVDGMDRIKEIAESQRQHRWFKRFCDAKYWKTTE</sequence>
<name>A0ABT7AT40_9CYAN</name>
<evidence type="ECO:0000313" key="1">
    <source>
        <dbReference type="EMBL" id="MDJ1170069.1"/>
    </source>
</evidence>
<dbReference type="RefSeq" id="WP_283753826.1">
    <property type="nucleotide sequence ID" value="NZ_JAQOSP010000080.1"/>
</dbReference>
<comment type="caution">
    <text evidence="1">The sequence shown here is derived from an EMBL/GenBank/DDBJ whole genome shotgun (WGS) entry which is preliminary data.</text>
</comment>
<protein>
    <submittedName>
        <fullName evidence="1">Uncharacterized protein</fullName>
    </submittedName>
</protein>
<gene>
    <name evidence="1" type="ORF">PMG71_11580</name>
</gene>
<organism evidence="1 2">
    <name type="scientific">Roseofilum acuticapitatum BLCC-M154</name>
    <dbReference type="NCBI Taxonomy" id="3022444"/>
    <lineage>
        <taxon>Bacteria</taxon>
        <taxon>Bacillati</taxon>
        <taxon>Cyanobacteriota</taxon>
        <taxon>Cyanophyceae</taxon>
        <taxon>Desertifilales</taxon>
        <taxon>Desertifilaceae</taxon>
        <taxon>Roseofilum</taxon>
        <taxon>Roseofilum acuticapitatum</taxon>
    </lineage>
</organism>
<proteinExistence type="predicted"/>
<reference evidence="1 2" key="1">
    <citation type="submission" date="2023-01" db="EMBL/GenBank/DDBJ databases">
        <title>Novel diversity within Roseofilum (Cyanobacteria; Desertifilaceae) from marine benthic mats with descriptions of four novel species.</title>
        <authorList>
            <person name="Wang Y."/>
            <person name="Berthold D.E."/>
            <person name="Hu J."/>
            <person name="Lefler F.W."/>
            <person name="Laughinghouse H.D. IV."/>
        </authorList>
    </citation>
    <scope>NUCLEOTIDE SEQUENCE [LARGE SCALE GENOMIC DNA]</scope>
    <source>
        <strain evidence="1 2">BLCC-M154</strain>
    </source>
</reference>
<accession>A0ABT7AT40</accession>
<dbReference type="EMBL" id="JAQOSP010000080">
    <property type="protein sequence ID" value="MDJ1170069.1"/>
    <property type="molecule type" value="Genomic_DNA"/>
</dbReference>
<keyword evidence="2" id="KW-1185">Reference proteome</keyword>
<dbReference type="Proteomes" id="UP001235303">
    <property type="component" value="Unassembled WGS sequence"/>
</dbReference>